<evidence type="ECO:0008006" key="3">
    <source>
        <dbReference type="Google" id="ProtNLM"/>
    </source>
</evidence>
<sequence length="260" mass="29645">MYRGVVQGSNIAAYLGLIMLEDLGVYKLKKGKYIGYADDGLLYGDSPEVLEEWKSKLDENKGVVMKEAKSRWIKYEGMWLHNLKFVGKEFTKDGMIRAATHSGRVKEMKWESRWDEAVDLLSLRTSLPDQSFYGGNRPKKSTLTWKNGMKYYGLLTAIIWGGRSEDGEVVQDFELKGINRSWLTFCRNSNMDISNVSSYAVKWLSQMLKWRAELSIRPKRASRGFKTVTQYRFALGGWMVGAKGVKLTQSADATEAGMNR</sequence>
<name>A0A9P6XSP5_RHIOR</name>
<proteinExistence type="predicted"/>
<evidence type="ECO:0000313" key="2">
    <source>
        <dbReference type="Proteomes" id="UP000717996"/>
    </source>
</evidence>
<reference evidence="1" key="1">
    <citation type="journal article" date="2020" name="Microb. Genom.">
        <title>Genetic diversity of clinical and environmental Mucorales isolates obtained from an investigation of mucormycosis cases among solid organ transplant recipients.</title>
        <authorList>
            <person name="Nguyen M.H."/>
            <person name="Kaul D."/>
            <person name="Muto C."/>
            <person name="Cheng S.J."/>
            <person name="Richter R.A."/>
            <person name="Bruno V.M."/>
            <person name="Liu G."/>
            <person name="Beyhan S."/>
            <person name="Sundermann A.J."/>
            <person name="Mounaud S."/>
            <person name="Pasculle A.W."/>
            <person name="Nierman W.C."/>
            <person name="Driscoll E."/>
            <person name="Cumbie R."/>
            <person name="Clancy C.J."/>
            <person name="Dupont C.L."/>
        </authorList>
    </citation>
    <scope>NUCLEOTIDE SEQUENCE</scope>
    <source>
        <strain evidence="1">GL16</strain>
    </source>
</reference>
<dbReference type="EMBL" id="JAANIT010005316">
    <property type="protein sequence ID" value="KAG1531682.1"/>
    <property type="molecule type" value="Genomic_DNA"/>
</dbReference>
<comment type="caution">
    <text evidence="1">The sequence shown here is derived from an EMBL/GenBank/DDBJ whole genome shotgun (WGS) entry which is preliminary data.</text>
</comment>
<gene>
    <name evidence="1" type="ORF">G6F51_013424</name>
</gene>
<protein>
    <recommendedName>
        <fullName evidence="3">Reverse transcriptase domain-containing protein</fullName>
    </recommendedName>
</protein>
<evidence type="ECO:0000313" key="1">
    <source>
        <dbReference type="EMBL" id="KAG1531682.1"/>
    </source>
</evidence>
<dbReference type="InterPro" id="IPR043502">
    <property type="entry name" value="DNA/RNA_pol_sf"/>
</dbReference>
<organism evidence="1 2">
    <name type="scientific">Rhizopus oryzae</name>
    <name type="common">Mucormycosis agent</name>
    <name type="synonym">Rhizopus arrhizus var. delemar</name>
    <dbReference type="NCBI Taxonomy" id="64495"/>
    <lineage>
        <taxon>Eukaryota</taxon>
        <taxon>Fungi</taxon>
        <taxon>Fungi incertae sedis</taxon>
        <taxon>Mucoromycota</taxon>
        <taxon>Mucoromycotina</taxon>
        <taxon>Mucoromycetes</taxon>
        <taxon>Mucorales</taxon>
        <taxon>Mucorineae</taxon>
        <taxon>Rhizopodaceae</taxon>
        <taxon>Rhizopus</taxon>
    </lineage>
</organism>
<dbReference type="SUPFAM" id="SSF56672">
    <property type="entry name" value="DNA/RNA polymerases"/>
    <property type="match status" value="1"/>
</dbReference>
<accession>A0A9P6XSP5</accession>
<dbReference type="Proteomes" id="UP000717996">
    <property type="component" value="Unassembled WGS sequence"/>
</dbReference>
<dbReference type="AlphaFoldDB" id="A0A9P6XSP5"/>